<dbReference type="EMBL" id="CP000724">
    <property type="protein sequence ID" value="ABR48849.1"/>
    <property type="molecule type" value="Genomic_DNA"/>
</dbReference>
<sequence length="148" mass="16597">MNDISANNQYVIFTLNKESYGIPIQYVETIERVPEMTRIPNTPVFIKGVINLRGEVIPVVDLYQRFHLNQSNPTNESRIIVLTIDEMTVGILVGSSSEVLKIEREAIDNATHLVNTFEDDYVNGIGKVGERMIIVLDIPKILGIAIEA</sequence>
<dbReference type="InterPro" id="IPR002545">
    <property type="entry name" value="CheW-lke_dom"/>
</dbReference>
<evidence type="ECO:0000313" key="3">
    <source>
        <dbReference type="Proteomes" id="UP000001572"/>
    </source>
</evidence>
<dbReference type="SMART" id="SM00260">
    <property type="entry name" value="CheW"/>
    <property type="match status" value="1"/>
</dbReference>
<dbReference type="eggNOG" id="COG0835">
    <property type="taxonomic scope" value="Bacteria"/>
</dbReference>
<dbReference type="PROSITE" id="PS50851">
    <property type="entry name" value="CHEW"/>
    <property type="match status" value="1"/>
</dbReference>
<dbReference type="InterPro" id="IPR036061">
    <property type="entry name" value="CheW-like_dom_sf"/>
</dbReference>
<evidence type="ECO:0000313" key="2">
    <source>
        <dbReference type="EMBL" id="ABR48849.1"/>
    </source>
</evidence>
<dbReference type="PANTHER" id="PTHR22617:SF23">
    <property type="entry name" value="CHEMOTAXIS PROTEIN CHEW"/>
    <property type="match status" value="1"/>
</dbReference>
<dbReference type="InterPro" id="IPR039315">
    <property type="entry name" value="CheW"/>
</dbReference>
<organism evidence="2 3">
    <name type="scientific">Alkaliphilus metalliredigens (strain QYMF)</name>
    <dbReference type="NCBI Taxonomy" id="293826"/>
    <lineage>
        <taxon>Bacteria</taxon>
        <taxon>Bacillati</taxon>
        <taxon>Bacillota</taxon>
        <taxon>Clostridia</taxon>
        <taxon>Peptostreptococcales</taxon>
        <taxon>Natronincolaceae</taxon>
        <taxon>Alkaliphilus</taxon>
    </lineage>
</organism>
<dbReference type="KEGG" id="amt:Amet_2697"/>
<protein>
    <submittedName>
        <fullName evidence="2">Putative CheW protein</fullName>
    </submittedName>
</protein>
<keyword evidence="3" id="KW-1185">Reference proteome</keyword>
<dbReference type="GO" id="GO:0007165">
    <property type="term" value="P:signal transduction"/>
    <property type="evidence" value="ECO:0007669"/>
    <property type="project" value="InterPro"/>
</dbReference>
<dbReference type="GO" id="GO:0006935">
    <property type="term" value="P:chemotaxis"/>
    <property type="evidence" value="ECO:0007669"/>
    <property type="project" value="InterPro"/>
</dbReference>
<dbReference type="SUPFAM" id="SSF50341">
    <property type="entry name" value="CheW-like"/>
    <property type="match status" value="1"/>
</dbReference>
<dbReference type="Pfam" id="PF01584">
    <property type="entry name" value="CheW"/>
    <property type="match status" value="1"/>
</dbReference>
<evidence type="ECO:0000259" key="1">
    <source>
        <dbReference type="PROSITE" id="PS50851"/>
    </source>
</evidence>
<dbReference type="Gene3D" id="2.30.30.40">
    <property type="entry name" value="SH3 Domains"/>
    <property type="match status" value="1"/>
</dbReference>
<dbReference type="PANTHER" id="PTHR22617">
    <property type="entry name" value="CHEMOTAXIS SENSOR HISTIDINE KINASE-RELATED"/>
    <property type="match status" value="1"/>
</dbReference>
<proteinExistence type="predicted"/>
<reference evidence="3" key="1">
    <citation type="journal article" date="2016" name="Genome Announc.">
        <title>Complete genome sequence of Alkaliphilus metalliredigens strain QYMF, an alkaliphilic and metal-reducing bacterium isolated from borax-contaminated leachate ponds.</title>
        <authorList>
            <person name="Hwang C."/>
            <person name="Copeland A."/>
            <person name="Lucas S."/>
            <person name="Lapidus A."/>
            <person name="Barry K."/>
            <person name="Detter J.C."/>
            <person name="Glavina Del Rio T."/>
            <person name="Hammon N."/>
            <person name="Israni S."/>
            <person name="Dalin E."/>
            <person name="Tice H."/>
            <person name="Pitluck S."/>
            <person name="Chertkov O."/>
            <person name="Brettin T."/>
            <person name="Bruce D."/>
            <person name="Han C."/>
            <person name="Schmutz J."/>
            <person name="Larimer F."/>
            <person name="Land M.L."/>
            <person name="Hauser L."/>
            <person name="Kyrpides N."/>
            <person name="Mikhailova N."/>
            <person name="Ye Q."/>
            <person name="Zhou J."/>
            <person name="Richardson P."/>
            <person name="Fields M.W."/>
        </authorList>
    </citation>
    <scope>NUCLEOTIDE SEQUENCE [LARGE SCALE GENOMIC DNA]</scope>
    <source>
        <strain evidence="3">QYMF</strain>
    </source>
</reference>
<dbReference type="AlphaFoldDB" id="A6TRN1"/>
<dbReference type="GO" id="GO:0005829">
    <property type="term" value="C:cytosol"/>
    <property type="evidence" value="ECO:0007669"/>
    <property type="project" value="TreeGrafter"/>
</dbReference>
<feature type="domain" description="CheW-like" evidence="1">
    <location>
        <begin position="7"/>
        <end position="147"/>
    </location>
</feature>
<gene>
    <name evidence="2" type="ordered locus">Amet_2697</name>
</gene>
<dbReference type="Proteomes" id="UP000001572">
    <property type="component" value="Chromosome"/>
</dbReference>
<accession>A6TRN1</accession>
<dbReference type="STRING" id="293826.Amet_2697"/>
<dbReference type="HOGENOM" id="CLU_048995_3_1_9"/>
<dbReference type="Gene3D" id="2.40.50.180">
    <property type="entry name" value="CheA-289, Domain 4"/>
    <property type="match status" value="1"/>
</dbReference>
<dbReference type="RefSeq" id="WP_012063822.1">
    <property type="nucleotide sequence ID" value="NC_009633.1"/>
</dbReference>
<name>A6TRN1_ALKMQ</name>